<dbReference type="Gene3D" id="3.40.109.10">
    <property type="entry name" value="NADH Oxidase"/>
    <property type="match status" value="1"/>
</dbReference>
<organism evidence="2 3">
    <name type="scientific">Catellatospora aurea</name>
    <dbReference type="NCBI Taxonomy" id="1337874"/>
    <lineage>
        <taxon>Bacteria</taxon>
        <taxon>Bacillati</taxon>
        <taxon>Actinomycetota</taxon>
        <taxon>Actinomycetes</taxon>
        <taxon>Micromonosporales</taxon>
        <taxon>Micromonosporaceae</taxon>
        <taxon>Catellatospora</taxon>
    </lineage>
</organism>
<evidence type="ECO:0000313" key="2">
    <source>
        <dbReference type="EMBL" id="MFC7245034.1"/>
    </source>
</evidence>
<evidence type="ECO:0008006" key="4">
    <source>
        <dbReference type="Google" id="ProtNLM"/>
    </source>
</evidence>
<sequence length="384" mass="40346">MDATLSRVWDQTHGKVVRSGAMPRRTPPAGDGIALAELPERYALPAAILREAMTPRRWEPWNSFNEHRDYPSPRAAWLVDVSVVEGHRRWLVDPVRDRLAGRTDAPAGSGTTVTLELTVHPERLPAGYAALAEVLTWLEAGHVAAALAESAQAHGWTATADLDDDSDLTVTLRPGDGVAGAERGGTSPARPAARRSSGLGPRGLSADPGPLPAGTLTMLSQAAFRHPAGSPADWPGLRHRAVASRVTGLTGGLHTLAGGTAQLVDADATMEAVQQAFSYPRDKMDIAGMNVGWVITADVAAAVRAGGLAAYRRLLLASGAIGQHVGSAAAAAGLFCRPARSVHEAHLEAAVAAPAAEDFLYLLLIGRSRPRDFAYDLTPPEVLS</sequence>
<evidence type="ECO:0000256" key="1">
    <source>
        <dbReference type="SAM" id="MobiDB-lite"/>
    </source>
</evidence>
<keyword evidence="3" id="KW-1185">Reference proteome</keyword>
<evidence type="ECO:0000313" key="3">
    <source>
        <dbReference type="Proteomes" id="UP001596392"/>
    </source>
</evidence>
<dbReference type="Proteomes" id="UP001596392">
    <property type="component" value="Unassembled WGS sequence"/>
</dbReference>
<gene>
    <name evidence="2" type="ORF">ACFQO7_21370</name>
</gene>
<accession>A0ABW2H1C3</accession>
<dbReference type="InterPro" id="IPR000415">
    <property type="entry name" value="Nitroreductase-like"/>
</dbReference>
<proteinExistence type="predicted"/>
<dbReference type="EMBL" id="JBHTAC010000022">
    <property type="protein sequence ID" value="MFC7245034.1"/>
    <property type="molecule type" value="Genomic_DNA"/>
</dbReference>
<dbReference type="RefSeq" id="WP_376807997.1">
    <property type="nucleotide sequence ID" value="NZ_JBHTAC010000022.1"/>
</dbReference>
<reference evidence="3" key="1">
    <citation type="journal article" date="2019" name="Int. J. Syst. Evol. Microbiol.">
        <title>The Global Catalogue of Microorganisms (GCM) 10K type strain sequencing project: providing services to taxonomists for standard genome sequencing and annotation.</title>
        <authorList>
            <consortium name="The Broad Institute Genomics Platform"/>
            <consortium name="The Broad Institute Genome Sequencing Center for Infectious Disease"/>
            <person name="Wu L."/>
            <person name="Ma J."/>
        </authorList>
    </citation>
    <scope>NUCLEOTIDE SEQUENCE [LARGE SCALE GENOMIC DNA]</scope>
    <source>
        <strain evidence="3">CGMCC 1.9106</strain>
    </source>
</reference>
<comment type="caution">
    <text evidence="2">The sequence shown here is derived from an EMBL/GenBank/DDBJ whole genome shotgun (WGS) entry which is preliminary data.</text>
</comment>
<feature type="region of interest" description="Disordered" evidence="1">
    <location>
        <begin position="166"/>
        <end position="212"/>
    </location>
</feature>
<name>A0ABW2H1C3_9ACTN</name>
<protein>
    <recommendedName>
        <fullName evidence="4">Nitroreductase family protein</fullName>
    </recommendedName>
</protein>